<keyword evidence="3" id="KW-1185">Reference proteome</keyword>
<dbReference type="Pfam" id="PF13769">
    <property type="entry name" value="Virulence_fact"/>
    <property type="match status" value="1"/>
</dbReference>
<evidence type="ECO:0000313" key="3">
    <source>
        <dbReference type="Proteomes" id="UP000473325"/>
    </source>
</evidence>
<reference evidence="2 3" key="1">
    <citation type="submission" date="2019-12" db="EMBL/GenBank/DDBJ databases">
        <authorList>
            <person name="Kun Z."/>
        </authorList>
    </citation>
    <scope>NUCLEOTIDE SEQUENCE [LARGE SCALE GENOMIC DNA]</scope>
    <source>
        <strain evidence="2 3">YIM 123512</strain>
    </source>
</reference>
<protein>
    <recommendedName>
        <fullName evidence="1">Virulence factor domain-containing protein</fullName>
    </recommendedName>
</protein>
<evidence type="ECO:0000313" key="2">
    <source>
        <dbReference type="EMBL" id="MXG88325.1"/>
    </source>
</evidence>
<sequence>MTEYQVTSWRELPSMVAARAGDDTAKVQLAPRFQEAIDEAAMRLGDTGSDDYLAGWERSAWTAADGAPGDVLDRVAAELDGAWPQERIDAYLDTLGPASGGAA</sequence>
<dbReference type="EMBL" id="WUEK01000001">
    <property type="protein sequence ID" value="MXG88325.1"/>
    <property type="molecule type" value="Genomic_DNA"/>
</dbReference>
<dbReference type="RefSeq" id="WP_160874600.1">
    <property type="nucleotide sequence ID" value="NZ_WUEK01000001.1"/>
</dbReference>
<evidence type="ECO:0000259" key="1">
    <source>
        <dbReference type="Pfam" id="PF13769"/>
    </source>
</evidence>
<proteinExistence type="predicted"/>
<comment type="caution">
    <text evidence="2">The sequence shown here is derived from an EMBL/GenBank/DDBJ whole genome shotgun (WGS) entry which is preliminary data.</text>
</comment>
<gene>
    <name evidence="2" type="ORF">GRQ65_02025</name>
</gene>
<dbReference type="Proteomes" id="UP000473325">
    <property type="component" value="Unassembled WGS sequence"/>
</dbReference>
<dbReference type="InterPro" id="IPR025989">
    <property type="entry name" value="Virulence_F_dom"/>
</dbReference>
<name>A0A6L7EVU8_9ACTN</name>
<accession>A0A6L7EVU8</accession>
<organism evidence="2 3">
    <name type="scientific">Nocardioides flavescens</name>
    <dbReference type="NCBI Taxonomy" id="2691959"/>
    <lineage>
        <taxon>Bacteria</taxon>
        <taxon>Bacillati</taxon>
        <taxon>Actinomycetota</taxon>
        <taxon>Actinomycetes</taxon>
        <taxon>Propionibacteriales</taxon>
        <taxon>Nocardioidaceae</taxon>
        <taxon>Nocardioides</taxon>
    </lineage>
</organism>
<dbReference type="AlphaFoldDB" id="A0A6L7EVU8"/>
<feature type="domain" description="Virulence factor" evidence="1">
    <location>
        <begin position="8"/>
        <end position="89"/>
    </location>
</feature>